<dbReference type="SMART" id="SM00355">
    <property type="entry name" value="ZnF_C2H2"/>
    <property type="match status" value="4"/>
</dbReference>
<gene>
    <name evidence="2" type="ORF">ATANTOWER_029279</name>
</gene>
<accession>A0ABU7ASI4</accession>
<evidence type="ECO:0000313" key="2">
    <source>
        <dbReference type="EMBL" id="MED6240845.1"/>
    </source>
</evidence>
<comment type="caution">
    <text evidence="2">The sequence shown here is derived from an EMBL/GenBank/DDBJ whole genome shotgun (WGS) entry which is preliminary data.</text>
</comment>
<evidence type="ECO:0000259" key="1">
    <source>
        <dbReference type="PROSITE" id="PS00028"/>
    </source>
</evidence>
<feature type="domain" description="C2H2-type" evidence="1">
    <location>
        <begin position="4"/>
        <end position="24"/>
    </location>
</feature>
<dbReference type="Proteomes" id="UP001345963">
    <property type="component" value="Unassembled WGS sequence"/>
</dbReference>
<name>A0ABU7ASI4_9TELE</name>
<feature type="non-terminal residue" evidence="2">
    <location>
        <position position="156"/>
    </location>
</feature>
<protein>
    <recommendedName>
        <fullName evidence="1">C2H2-type domain-containing protein</fullName>
    </recommendedName>
</protein>
<dbReference type="EMBL" id="JAHUTI010027210">
    <property type="protein sequence ID" value="MED6240845.1"/>
    <property type="molecule type" value="Genomic_DNA"/>
</dbReference>
<dbReference type="InterPro" id="IPR013087">
    <property type="entry name" value="Znf_C2H2_type"/>
</dbReference>
<evidence type="ECO:0000313" key="3">
    <source>
        <dbReference type="Proteomes" id="UP001345963"/>
    </source>
</evidence>
<feature type="domain" description="C2H2-type" evidence="1">
    <location>
        <begin position="34"/>
        <end position="57"/>
    </location>
</feature>
<dbReference type="PROSITE" id="PS00028">
    <property type="entry name" value="ZINC_FINGER_C2H2_1"/>
    <property type="match status" value="2"/>
</dbReference>
<keyword evidence="3" id="KW-1185">Reference proteome</keyword>
<reference evidence="2 3" key="1">
    <citation type="submission" date="2021-07" db="EMBL/GenBank/DDBJ databases">
        <authorList>
            <person name="Palmer J.M."/>
        </authorList>
    </citation>
    <scope>NUCLEOTIDE SEQUENCE [LARGE SCALE GENOMIC DNA]</scope>
    <source>
        <strain evidence="2 3">AT_MEX2019</strain>
        <tissue evidence="2">Muscle</tissue>
    </source>
</reference>
<organism evidence="2 3">
    <name type="scientific">Ataeniobius toweri</name>
    <dbReference type="NCBI Taxonomy" id="208326"/>
    <lineage>
        <taxon>Eukaryota</taxon>
        <taxon>Metazoa</taxon>
        <taxon>Chordata</taxon>
        <taxon>Craniata</taxon>
        <taxon>Vertebrata</taxon>
        <taxon>Euteleostomi</taxon>
        <taxon>Actinopterygii</taxon>
        <taxon>Neopterygii</taxon>
        <taxon>Teleostei</taxon>
        <taxon>Neoteleostei</taxon>
        <taxon>Acanthomorphata</taxon>
        <taxon>Ovalentaria</taxon>
        <taxon>Atherinomorphae</taxon>
        <taxon>Cyprinodontiformes</taxon>
        <taxon>Goodeidae</taxon>
        <taxon>Ataeniobius</taxon>
    </lineage>
</organism>
<sequence>MYPCNLCAETVQSVKAFVLHCKLHRNEPRRMFKCVAASCKQVCTGYAALKAHFYHHHYSMPTVALDTCLTKLKCTVALCEWQCEGIKALVVHLKEHIVEGRQVTCPVRGCTSVFCVKSSFTSHISRKHKNYLENVICETSNEDTQSAASATTKDSC</sequence>
<proteinExistence type="predicted"/>